<feature type="compositionally biased region" description="Basic and acidic residues" evidence="1">
    <location>
        <begin position="7"/>
        <end position="21"/>
    </location>
</feature>
<evidence type="ECO:0000256" key="1">
    <source>
        <dbReference type="SAM" id="MobiDB-lite"/>
    </source>
</evidence>
<reference evidence="2 3" key="1">
    <citation type="journal article" date="2020" name="Nature">
        <title>Six reference-quality genomes reveal evolution of bat adaptations.</title>
        <authorList>
            <person name="Jebb D."/>
            <person name="Huang Z."/>
            <person name="Pippel M."/>
            <person name="Hughes G.M."/>
            <person name="Lavrichenko K."/>
            <person name="Devanna P."/>
            <person name="Winkler S."/>
            <person name="Jermiin L.S."/>
            <person name="Skirmuntt E.C."/>
            <person name="Katzourakis A."/>
            <person name="Burkitt-Gray L."/>
            <person name="Ray D.A."/>
            <person name="Sullivan K.A.M."/>
            <person name="Roscito J.G."/>
            <person name="Kirilenko B.M."/>
            <person name="Davalos L.M."/>
            <person name="Corthals A.P."/>
            <person name="Power M.L."/>
            <person name="Jones G."/>
            <person name="Ransome R.D."/>
            <person name="Dechmann D.K.N."/>
            <person name="Locatelli A.G."/>
            <person name="Puechmaille S.J."/>
            <person name="Fedrigo O."/>
            <person name="Jarvis E.D."/>
            <person name="Hiller M."/>
            <person name="Vernes S.C."/>
            <person name="Myers E.W."/>
            <person name="Teeling E.C."/>
        </authorList>
    </citation>
    <scope>NUCLEOTIDE SEQUENCE [LARGE SCALE GENOMIC DNA]</scope>
    <source>
        <strain evidence="2">MRouAeg1</strain>
        <tissue evidence="2">Muscle</tissue>
    </source>
</reference>
<protein>
    <submittedName>
        <fullName evidence="2">Testis expressed 26</fullName>
    </submittedName>
</protein>
<dbReference type="AlphaFoldDB" id="A0A7J8DZS7"/>
<accession>A0A7J8DZS7</accession>
<evidence type="ECO:0000313" key="2">
    <source>
        <dbReference type="EMBL" id="KAF6428610.1"/>
    </source>
</evidence>
<dbReference type="Proteomes" id="UP000593571">
    <property type="component" value="Unassembled WGS sequence"/>
</dbReference>
<name>A0A7J8DZS7_ROUAE</name>
<dbReference type="PANTHER" id="PTHR33769">
    <property type="entry name" value="TESTIS-EXPRESSED PROTEIN 26 ISOFORM X3"/>
    <property type="match status" value="1"/>
</dbReference>
<keyword evidence="3" id="KW-1185">Reference proteome</keyword>
<proteinExistence type="predicted"/>
<comment type="caution">
    <text evidence="2">The sequence shown here is derived from an EMBL/GenBank/DDBJ whole genome shotgun (WGS) entry which is preliminary data.</text>
</comment>
<dbReference type="InterPro" id="IPR043460">
    <property type="entry name" value="MEDAG/TEX26"/>
</dbReference>
<dbReference type="EMBL" id="JACASE010000011">
    <property type="protein sequence ID" value="KAF6428610.1"/>
    <property type="molecule type" value="Genomic_DNA"/>
</dbReference>
<evidence type="ECO:0000313" key="3">
    <source>
        <dbReference type="Proteomes" id="UP000593571"/>
    </source>
</evidence>
<organism evidence="2 3">
    <name type="scientific">Rousettus aegyptiacus</name>
    <name type="common">Egyptian fruit bat</name>
    <name type="synonym">Pteropus aegyptiacus</name>
    <dbReference type="NCBI Taxonomy" id="9407"/>
    <lineage>
        <taxon>Eukaryota</taxon>
        <taxon>Metazoa</taxon>
        <taxon>Chordata</taxon>
        <taxon>Craniata</taxon>
        <taxon>Vertebrata</taxon>
        <taxon>Euteleostomi</taxon>
        <taxon>Mammalia</taxon>
        <taxon>Eutheria</taxon>
        <taxon>Laurasiatheria</taxon>
        <taxon>Chiroptera</taxon>
        <taxon>Yinpterochiroptera</taxon>
        <taxon>Pteropodoidea</taxon>
        <taxon>Pteropodidae</taxon>
        <taxon>Rousettinae</taxon>
        <taxon>Rousettus</taxon>
    </lineage>
</organism>
<dbReference type="GO" id="GO:0005737">
    <property type="term" value="C:cytoplasm"/>
    <property type="evidence" value="ECO:0007669"/>
    <property type="project" value="TreeGrafter"/>
</dbReference>
<feature type="region of interest" description="Disordered" evidence="1">
    <location>
        <begin position="1"/>
        <end position="24"/>
    </location>
</feature>
<gene>
    <name evidence="2" type="ORF">HJG63_019094</name>
</gene>
<dbReference type="PANTHER" id="PTHR33769:SF1">
    <property type="entry name" value="TESTIS-EXPRESSED PROTEIN 26"/>
    <property type="match status" value="1"/>
</dbReference>
<sequence>MAQPGPEAERPWRTRPGDTRWDSYATTTKTAFPPKAGTMPPLTRPKSTRRLGYTYFLNDPIFNQTHYNDEFTWKSYPKDLIQARTSRTLGSHKSHISQDLFHWTLPPGHEVSQKIYLLRKSAASAAGEVRKALANQFVSHTKRDFVDKAEGIFLVQLQMLLEPPNRFSWSSPRGAHEEADYVPERLRQGPPGFPRSLKSPLPSRVTAYPQSISQEDRRILDHFVRSDAFFFKLRNKCSLQNTVS</sequence>